<proteinExistence type="predicted"/>
<feature type="chain" id="PRO_5003395173" evidence="2">
    <location>
        <begin position="32"/>
        <end position="815"/>
    </location>
</feature>
<dbReference type="Proteomes" id="UP000009027">
    <property type="component" value="Unassembled WGS sequence"/>
</dbReference>
<organism evidence="3 4">
    <name type="scientific">Trypanosoma vivax (strain Y486)</name>
    <dbReference type="NCBI Taxonomy" id="1055687"/>
    <lineage>
        <taxon>Eukaryota</taxon>
        <taxon>Discoba</taxon>
        <taxon>Euglenozoa</taxon>
        <taxon>Kinetoplastea</taxon>
        <taxon>Metakinetoplastina</taxon>
        <taxon>Trypanosomatida</taxon>
        <taxon>Trypanosomatidae</taxon>
        <taxon>Trypanosoma</taxon>
        <taxon>Duttonella</taxon>
    </lineage>
</organism>
<accession>F9WLS5</accession>
<dbReference type="EMBL" id="CAEX01001251">
    <property type="protein sequence ID" value="CCD18469.1"/>
    <property type="molecule type" value="Genomic_DNA"/>
</dbReference>
<evidence type="ECO:0000313" key="3">
    <source>
        <dbReference type="EMBL" id="CCD18469.1"/>
    </source>
</evidence>
<dbReference type="VEuPathDB" id="TriTrypDB:TvY486_0001040"/>
<evidence type="ECO:0000256" key="2">
    <source>
        <dbReference type="SAM" id="SignalP"/>
    </source>
</evidence>
<evidence type="ECO:0000256" key="1">
    <source>
        <dbReference type="SAM" id="Coils"/>
    </source>
</evidence>
<sequence>MASHILQGMGMVILKLLVLPVMLSSLCDTRATGTVGNIFPGNDSKFQNEDKAACMWAGLCIMVNNTFTAVGAVATRARSGVEEVLRSVEVILESPHSVLNETIKSRAEEAKRSAKKAKNDINRTLEVVKKARGEGCKSLLTANSEFEGSKRKKGEILKFLVNNFTLCRANYALNPVTVVEGEKYIEGNISNLGTWANDTKNMWSNVSSETWGAIESASSRNVPSTWNSIREKLIGFLGEVAAPLISAKLNLSTAEIAANCSTKMLHDNKEKVSGELTQKFERLCTTTNQVRSIVHHLSAVNETVFKGITKARSHASEVTKRMRGIRTYSDAFKRIAPYPASSTPTHKLSIENNAAEQRAKDTSARSEKVESLSRNAMEIIDKINDISAFELSAIQTRLHKLGKELRAINRTSGGQSERGCGSEVGHETLYSLLEVSRVGEEVSNNLNTEDAKKNWTAITSNFTVLQQTVTSIEENVKESEGALRGIEDVRKNVASVVKSELESVRTSLCEASQKLGSATAYHVSMNQRFAKADEGVGEVQKQTAAVQKLVKQVRSDAESYRHAEKTATGAVEESKQACMKAEESAAEGDDEAQWAVKEACEAAKSVALERERVADEMHRMREADRSAANYAADALRVRLNAGTAKKTALEARANIEKLLKRVDAQIKEVEKRFNDTVASLENLDFTHAPTACANTGITTSSDPIEDLAGAVVNFRQFVAETTDKNFSVIASTLKESEKRMRNELEGVRKAAEGAKSMLVRATAIRELSRAQRETPRTALRRAKKALREAQEAADRAASGCLPLHKQVLRILTHLS</sequence>
<name>F9WLS5_TRYVY</name>
<protein>
    <submittedName>
        <fullName evidence="3">Uncharacterized protein</fullName>
    </submittedName>
</protein>
<keyword evidence="1" id="KW-0175">Coiled coil</keyword>
<feature type="coiled-coil region" evidence="1">
    <location>
        <begin position="100"/>
        <end position="134"/>
    </location>
</feature>
<keyword evidence="4" id="KW-1185">Reference proteome</keyword>
<dbReference type="AlphaFoldDB" id="F9WLS5"/>
<evidence type="ECO:0000313" key="4">
    <source>
        <dbReference type="Proteomes" id="UP000009027"/>
    </source>
</evidence>
<keyword evidence="2" id="KW-0732">Signal</keyword>
<reference evidence="3 4" key="1">
    <citation type="journal article" date="2012" name="Proc. Natl. Acad. Sci. U.S.A.">
        <title>Antigenic diversity is generated by distinct evolutionary mechanisms in African trypanosome species.</title>
        <authorList>
            <person name="Jackson A.P."/>
            <person name="Berry A."/>
            <person name="Aslett M."/>
            <person name="Allison H.C."/>
            <person name="Burton P."/>
            <person name="Vavrova-Anderson J."/>
            <person name="Brown R."/>
            <person name="Browne H."/>
            <person name="Corton N."/>
            <person name="Hauser H."/>
            <person name="Gamble J."/>
            <person name="Gilderthorp R."/>
            <person name="Marcello L."/>
            <person name="McQuillan J."/>
            <person name="Otto T.D."/>
            <person name="Quail M.A."/>
            <person name="Sanders M.J."/>
            <person name="van Tonder A."/>
            <person name="Ginger M.L."/>
            <person name="Field M.C."/>
            <person name="Barry J.D."/>
            <person name="Hertz-Fowler C."/>
            <person name="Berriman M."/>
        </authorList>
    </citation>
    <scope>NUCLEOTIDE SEQUENCE</scope>
    <source>
        <strain evidence="3 4">Y486</strain>
    </source>
</reference>
<feature type="signal peptide" evidence="2">
    <location>
        <begin position="1"/>
        <end position="31"/>
    </location>
</feature>
<gene>
    <name evidence="3" type="ORF">TvY486_0001040</name>
</gene>